<evidence type="ECO:0000313" key="3">
    <source>
        <dbReference type="Proteomes" id="UP000606974"/>
    </source>
</evidence>
<evidence type="ECO:0000256" key="1">
    <source>
        <dbReference type="SAM" id="MobiDB-lite"/>
    </source>
</evidence>
<protein>
    <submittedName>
        <fullName evidence="2">Uncharacterized protein</fullName>
    </submittedName>
</protein>
<dbReference type="Proteomes" id="UP000606974">
    <property type="component" value="Unassembled WGS sequence"/>
</dbReference>
<feature type="region of interest" description="Disordered" evidence="1">
    <location>
        <begin position="26"/>
        <end position="50"/>
    </location>
</feature>
<name>A0A8H7A9W7_9EURO</name>
<evidence type="ECO:0000313" key="2">
    <source>
        <dbReference type="EMBL" id="KAF7503302.1"/>
    </source>
</evidence>
<reference evidence="2" key="1">
    <citation type="submission" date="2020-02" db="EMBL/GenBank/DDBJ databases">
        <authorList>
            <person name="Palmer J.M."/>
        </authorList>
    </citation>
    <scope>NUCLEOTIDE SEQUENCE</scope>
    <source>
        <strain evidence="2">EPUS1.4</strain>
        <tissue evidence="2">Thallus</tissue>
    </source>
</reference>
<keyword evidence="3" id="KW-1185">Reference proteome</keyword>
<dbReference type="AlphaFoldDB" id="A0A8H7A9W7"/>
<dbReference type="EMBL" id="JAACFV010000185">
    <property type="protein sequence ID" value="KAF7503302.1"/>
    <property type="molecule type" value="Genomic_DNA"/>
</dbReference>
<comment type="caution">
    <text evidence="2">The sequence shown here is derived from an EMBL/GenBank/DDBJ whole genome shotgun (WGS) entry which is preliminary data.</text>
</comment>
<sequence>MDSLSGTVKVWNMIGTWMYSSRAVLKSSSSPKEPVSISKASKTGTPRSPANIRALIPSQYRWFMCIKTSTAVPGVSGVSSFATSAMIYIEIGFAG</sequence>
<feature type="compositionally biased region" description="Low complexity" evidence="1">
    <location>
        <begin position="26"/>
        <end position="39"/>
    </location>
</feature>
<proteinExistence type="predicted"/>
<gene>
    <name evidence="2" type="ORF">GJ744_003983</name>
</gene>
<organism evidence="2 3">
    <name type="scientific">Endocarpon pusillum</name>
    <dbReference type="NCBI Taxonomy" id="364733"/>
    <lineage>
        <taxon>Eukaryota</taxon>
        <taxon>Fungi</taxon>
        <taxon>Dikarya</taxon>
        <taxon>Ascomycota</taxon>
        <taxon>Pezizomycotina</taxon>
        <taxon>Eurotiomycetes</taxon>
        <taxon>Chaetothyriomycetidae</taxon>
        <taxon>Verrucariales</taxon>
        <taxon>Verrucariaceae</taxon>
        <taxon>Endocarpon</taxon>
    </lineage>
</organism>
<accession>A0A8H7A9W7</accession>